<dbReference type="SUPFAM" id="SSF52540">
    <property type="entry name" value="P-loop containing nucleoside triphosphate hydrolases"/>
    <property type="match status" value="1"/>
</dbReference>
<evidence type="ECO:0000256" key="1">
    <source>
        <dbReference type="ARBA" id="ARBA00022741"/>
    </source>
</evidence>
<keyword evidence="9" id="KW-1185">Reference proteome</keyword>
<dbReference type="Gene3D" id="3.40.50.300">
    <property type="entry name" value="P-loop containing nucleotide triphosphate hydrolases"/>
    <property type="match status" value="1"/>
</dbReference>
<feature type="region of interest" description="Disordered" evidence="6">
    <location>
        <begin position="294"/>
        <end position="320"/>
    </location>
</feature>
<dbReference type="Pfam" id="PF07683">
    <property type="entry name" value="CobW_C"/>
    <property type="match status" value="1"/>
</dbReference>
<comment type="similarity">
    <text evidence="4">Belongs to the SIMIBI class G3E GTPase family. ZNG1 subfamily.</text>
</comment>
<protein>
    <submittedName>
        <fullName evidence="8">COBW domain-containing protein 2</fullName>
    </submittedName>
</protein>
<dbReference type="FunFam" id="3.40.50.300:FF:000778">
    <property type="entry name" value="GTP-binding protein YjiA"/>
    <property type="match status" value="1"/>
</dbReference>
<dbReference type="Pfam" id="PF02492">
    <property type="entry name" value="cobW"/>
    <property type="match status" value="1"/>
</dbReference>
<keyword evidence="3" id="KW-0143">Chaperone</keyword>
<dbReference type="PANTHER" id="PTHR13748">
    <property type="entry name" value="COBW-RELATED"/>
    <property type="match status" value="1"/>
</dbReference>
<dbReference type="InterPro" id="IPR011629">
    <property type="entry name" value="CobW-like_C"/>
</dbReference>
<organism evidence="8 9">
    <name type="scientific">Senna tora</name>
    <dbReference type="NCBI Taxonomy" id="362788"/>
    <lineage>
        <taxon>Eukaryota</taxon>
        <taxon>Viridiplantae</taxon>
        <taxon>Streptophyta</taxon>
        <taxon>Embryophyta</taxon>
        <taxon>Tracheophyta</taxon>
        <taxon>Spermatophyta</taxon>
        <taxon>Magnoliopsida</taxon>
        <taxon>eudicotyledons</taxon>
        <taxon>Gunneridae</taxon>
        <taxon>Pentapetalae</taxon>
        <taxon>rosids</taxon>
        <taxon>fabids</taxon>
        <taxon>Fabales</taxon>
        <taxon>Fabaceae</taxon>
        <taxon>Caesalpinioideae</taxon>
        <taxon>Cassia clade</taxon>
        <taxon>Senna</taxon>
    </lineage>
</organism>
<evidence type="ECO:0000256" key="6">
    <source>
        <dbReference type="SAM" id="MobiDB-lite"/>
    </source>
</evidence>
<dbReference type="SUPFAM" id="SSF90002">
    <property type="entry name" value="Hypothetical protein YjiA, C-terminal domain"/>
    <property type="match status" value="1"/>
</dbReference>
<comment type="caution">
    <text evidence="8">The sequence shown here is derived from an EMBL/GenBank/DDBJ whole genome shotgun (WGS) entry which is preliminary data.</text>
</comment>
<evidence type="ECO:0000259" key="7">
    <source>
        <dbReference type="SMART" id="SM00833"/>
    </source>
</evidence>
<evidence type="ECO:0000313" key="9">
    <source>
        <dbReference type="Proteomes" id="UP000634136"/>
    </source>
</evidence>
<dbReference type="InterPro" id="IPR003495">
    <property type="entry name" value="CobW/HypB/UreG_nucleotide-bd"/>
</dbReference>
<evidence type="ECO:0000256" key="5">
    <source>
        <dbReference type="ARBA" id="ARBA00049117"/>
    </source>
</evidence>
<comment type="catalytic activity">
    <reaction evidence="5">
        <text>GTP + H2O = GDP + phosphate + H(+)</text>
        <dbReference type="Rhea" id="RHEA:19669"/>
        <dbReference type="ChEBI" id="CHEBI:15377"/>
        <dbReference type="ChEBI" id="CHEBI:15378"/>
        <dbReference type="ChEBI" id="CHEBI:37565"/>
        <dbReference type="ChEBI" id="CHEBI:43474"/>
        <dbReference type="ChEBI" id="CHEBI:58189"/>
    </reaction>
    <physiologicalReaction direction="left-to-right" evidence="5">
        <dbReference type="Rhea" id="RHEA:19670"/>
    </physiologicalReaction>
</comment>
<evidence type="ECO:0000256" key="3">
    <source>
        <dbReference type="ARBA" id="ARBA00023186"/>
    </source>
</evidence>
<reference evidence="8" key="1">
    <citation type="submission" date="2020-09" db="EMBL/GenBank/DDBJ databases">
        <title>Genome-Enabled Discovery of Anthraquinone Biosynthesis in Senna tora.</title>
        <authorList>
            <person name="Kang S.-H."/>
            <person name="Pandey R.P."/>
            <person name="Lee C.-M."/>
            <person name="Sim J.-S."/>
            <person name="Jeong J.-T."/>
            <person name="Choi B.-S."/>
            <person name="Jung M."/>
            <person name="Ginzburg D."/>
            <person name="Zhao K."/>
            <person name="Won S.Y."/>
            <person name="Oh T.-J."/>
            <person name="Yu Y."/>
            <person name="Kim N.-H."/>
            <person name="Lee O.R."/>
            <person name="Lee T.-H."/>
            <person name="Bashyal P."/>
            <person name="Kim T.-S."/>
            <person name="Lee W.-H."/>
            <person name="Kawkins C."/>
            <person name="Kim C.-K."/>
            <person name="Kim J.S."/>
            <person name="Ahn B.O."/>
            <person name="Rhee S.Y."/>
            <person name="Sohng J.K."/>
        </authorList>
    </citation>
    <scope>NUCLEOTIDE SEQUENCE</scope>
    <source>
        <tissue evidence="8">Leaf</tissue>
    </source>
</reference>
<keyword evidence="1" id="KW-0547">Nucleotide-binding</keyword>
<feature type="domain" description="CobW C-terminal" evidence="7">
    <location>
        <begin position="325"/>
        <end position="419"/>
    </location>
</feature>
<dbReference type="GO" id="GO:0000166">
    <property type="term" value="F:nucleotide binding"/>
    <property type="evidence" value="ECO:0007669"/>
    <property type="project" value="UniProtKB-KW"/>
</dbReference>
<dbReference type="Gene3D" id="3.30.1220.10">
    <property type="entry name" value="CobW-like, C-terminal domain"/>
    <property type="match status" value="1"/>
</dbReference>
<dbReference type="Proteomes" id="UP000634136">
    <property type="component" value="Unassembled WGS sequence"/>
</dbReference>
<dbReference type="InterPro" id="IPR027417">
    <property type="entry name" value="P-loop_NTPase"/>
</dbReference>
<dbReference type="SMART" id="SM00833">
    <property type="entry name" value="CobW_C"/>
    <property type="match status" value="1"/>
</dbReference>
<evidence type="ECO:0000313" key="8">
    <source>
        <dbReference type="EMBL" id="KAF7809439.1"/>
    </source>
</evidence>
<dbReference type="InterPro" id="IPR036627">
    <property type="entry name" value="CobW-likC_sf"/>
</dbReference>
<dbReference type="AlphaFoldDB" id="A0A834ST06"/>
<evidence type="ECO:0000256" key="4">
    <source>
        <dbReference type="ARBA" id="ARBA00034320"/>
    </source>
</evidence>
<dbReference type="OrthoDB" id="258627at2759"/>
<gene>
    <name evidence="8" type="ORF">G2W53_036182</name>
</gene>
<dbReference type="EMBL" id="JAAIUW010000011">
    <property type="protein sequence ID" value="KAF7809439.1"/>
    <property type="molecule type" value="Genomic_DNA"/>
</dbReference>
<dbReference type="GO" id="GO:0016787">
    <property type="term" value="F:hydrolase activity"/>
    <property type="evidence" value="ECO:0007669"/>
    <property type="project" value="UniProtKB-KW"/>
</dbReference>
<dbReference type="InterPro" id="IPR051316">
    <property type="entry name" value="Zinc-reg_GTPase_activator"/>
</dbReference>
<evidence type="ECO:0000256" key="2">
    <source>
        <dbReference type="ARBA" id="ARBA00022801"/>
    </source>
</evidence>
<name>A0A834ST06_9FABA</name>
<accession>A0A834ST06</accession>
<sequence length="420" mass="46408">MATKYLILRTSPKTLFQFLQHSRPVSQFLRSMHSLASRDFDTRSFHKSYYPGGFRGMVCAPNYNVGEAGAAALAPDSRVPATVITGFLGSGKTTLLNHILTSQHGKRIAVIENEFGEVDIDGSLVASHSSVSEDIVMVNNGCLCCTVRGDLVKMLLELARKKRDKFDHIVIETTGLAKPAPVIETFCSDELVSQYVKLDGVVTLVDSKHAMQHLNEVKPRFVVNEAVEQVAYADRIILNKIDLVTESELEALTKKIRHINGMAQIKQAKFGSVDMDFVLGVGGYDLDRIESEVHGDCSSSSSHQNESGHEHKGHHHHDHVHDSAVSSVSIVAEGSLDLDEVDDWLERLIEEKGEDLYRMKGVLSVNGSDQRYVLQGVHSMLDGCPGKTWGPEEKRTNKLVFIGRNLDETALRKGFKGCLV</sequence>
<dbReference type="PANTHER" id="PTHR13748:SF40">
    <property type="entry name" value="OS04G0599700 PROTEIN"/>
    <property type="match status" value="1"/>
</dbReference>
<dbReference type="GO" id="GO:0005737">
    <property type="term" value="C:cytoplasm"/>
    <property type="evidence" value="ECO:0007669"/>
    <property type="project" value="TreeGrafter"/>
</dbReference>
<proteinExistence type="inferred from homology"/>
<keyword evidence="2" id="KW-0378">Hydrolase</keyword>
<dbReference type="CDD" id="cd03112">
    <property type="entry name" value="CobW-like"/>
    <property type="match status" value="1"/>
</dbReference>